<evidence type="ECO:0000313" key="2">
    <source>
        <dbReference type="EMBL" id="AYV76824.1"/>
    </source>
</evidence>
<feature type="coiled-coil region" evidence="1">
    <location>
        <begin position="192"/>
        <end position="250"/>
    </location>
</feature>
<sequence length="294" mass="34073">MIRKYLSVDLASLLLEGLTFKDELMLMGNVYDDAFSDINVRGALGWIPGLNKRVSEYTNSNSLLFRYDSADSLIFDKRNDPLAKNGSNIPIKISKIVLFVNISPSRPDGLTTVGDRAYGFKYLLVHDDLFDHKFKFCEPLCQICEDDSRLTYKLQNIMKKTVPFSLIPKREGVIIYAEKQIMDIDWSNISVLKRLQNKKNELDKEVSDFIDIHLSVLEKEKDKIILEDMRRSYEEQLIELRIKQRVLEEDIYSLGRQVEQCSEKLSDCQKKRDELAPVFLDLIKGFTLTDLITK</sequence>
<keyword evidence="1" id="KW-0175">Coiled coil</keyword>
<organism evidence="2">
    <name type="scientific">Barrevirus sp</name>
    <dbReference type="NCBI Taxonomy" id="2487763"/>
    <lineage>
        <taxon>Viruses</taxon>
        <taxon>Varidnaviria</taxon>
        <taxon>Bamfordvirae</taxon>
        <taxon>Nucleocytoviricota</taxon>
        <taxon>Megaviricetes</taxon>
        <taxon>Imitervirales</taxon>
        <taxon>Mimiviridae</taxon>
        <taxon>Klosneuvirinae</taxon>
    </lineage>
</organism>
<protein>
    <submittedName>
        <fullName evidence="2">Uncharacterized protein</fullName>
    </submittedName>
</protein>
<name>A0A3G4ZR61_9VIRU</name>
<dbReference type="EMBL" id="MK071998">
    <property type="protein sequence ID" value="AYV76824.1"/>
    <property type="molecule type" value="Genomic_DNA"/>
</dbReference>
<evidence type="ECO:0000256" key="1">
    <source>
        <dbReference type="SAM" id="Coils"/>
    </source>
</evidence>
<gene>
    <name evidence="2" type="ORF">Barrevirus1_46</name>
</gene>
<accession>A0A3G4ZR61</accession>
<reference evidence="2" key="1">
    <citation type="submission" date="2018-10" db="EMBL/GenBank/DDBJ databases">
        <title>Hidden diversity of soil giant viruses.</title>
        <authorList>
            <person name="Schulz F."/>
            <person name="Alteio L."/>
            <person name="Goudeau D."/>
            <person name="Ryan E.M."/>
            <person name="Malmstrom R.R."/>
            <person name="Blanchard J."/>
            <person name="Woyke T."/>
        </authorList>
    </citation>
    <scope>NUCLEOTIDE SEQUENCE</scope>
    <source>
        <strain evidence="2">BAV1</strain>
    </source>
</reference>
<proteinExistence type="predicted"/>